<feature type="transmembrane region" description="Helical" evidence="1">
    <location>
        <begin position="76"/>
        <end position="95"/>
    </location>
</feature>
<keyword evidence="1" id="KW-0812">Transmembrane</keyword>
<protein>
    <submittedName>
        <fullName evidence="2">Uncharacterized protein</fullName>
    </submittedName>
</protein>
<evidence type="ECO:0000313" key="3">
    <source>
        <dbReference type="Proteomes" id="UP000029227"/>
    </source>
</evidence>
<evidence type="ECO:0000256" key="1">
    <source>
        <dbReference type="SAM" id="Phobius"/>
    </source>
</evidence>
<name>A0A090QWB4_9GAMM</name>
<accession>A0A090QWB4</accession>
<dbReference type="eggNOG" id="ENOG5031NXN">
    <property type="taxonomic scope" value="Bacteria"/>
</dbReference>
<dbReference type="EMBL" id="BBMN01000015">
    <property type="protein sequence ID" value="GAL07186.1"/>
    <property type="molecule type" value="Genomic_DNA"/>
</dbReference>
<dbReference type="AlphaFoldDB" id="A0A090QWB4"/>
<gene>
    <name evidence="2" type="ORF">JCM19237_4602</name>
</gene>
<keyword evidence="1" id="KW-0472">Membrane</keyword>
<organism evidence="2 3">
    <name type="scientific">Photobacterium aphoticum</name>
    <dbReference type="NCBI Taxonomy" id="754436"/>
    <lineage>
        <taxon>Bacteria</taxon>
        <taxon>Pseudomonadati</taxon>
        <taxon>Pseudomonadota</taxon>
        <taxon>Gammaproteobacteria</taxon>
        <taxon>Vibrionales</taxon>
        <taxon>Vibrionaceae</taxon>
        <taxon>Photobacterium</taxon>
    </lineage>
</organism>
<proteinExistence type="predicted"/>
<sequence>MFKDKFSKWPRLMRLLVLLSLLPPTILLFLVHSELAPIKALHDVLMAVTTLNVALLFWGLVLKIRARKYWYRSYHIGKTMLLAIVPIMACGYILLKEPPKSQMGQQPLSRTVQLNIN</sequence>
<feature type="transmembrane region" description="Helical" evidence="1">
    <location>
        <begin position="45"/>
        <end position="64"/>
    </location>
</feature>
<dbReference type="Proteomes" id="UP000029227">
    <property type="component" value="Unassembled WGS sequence"/>
</dbReference>
<comment type="caution">
    <text evidence="2">The sequence shown here is derived from an EMBL/GenBank/DDBJ whole genome shotgun (WGS) entry which is preliminary data.</text>
</comment>
<reference evidence="2 3" key="1">
    <citation type="journal article" date="2014" name="Genome Announc.">
        <title>Draft Genome Sequences of Two Vibrionaceae Species, Vibrio ponticus C121 and Photobacterium aphoticum C119, Isolated as Coral Reef Microbiota.</title>
        <authorList>
            <person name="Al-saari N."/>
            <person name="Meirelles P.M."/>
            <person name="Mino S."/>
            <person name="Suda W."/>
            <person name="Oshima K."/>
            <person name="Hattori M."/>
            <person name="Ohkuma M."/>
            <person name="Thompson F.L."/>
            <person name="Gomez-Gil B."/>
            <person name="Sawabe T."/>
            <person name="Sawabe T."/>
        </authorList>
    </citation>
    <scope>NUCLEOTIDE SEQUENCE [LARGE SCALE GENOMIC DNA]</scope>
    <source>
        <strain evidence="2 3">JCM 19237</strain>
    </source>
</reference>
<dbReference type="STRING" id="754436.JCM19237_4602"/>
<evidence type="ECO:0000313" key="2">
    <source>
        <dbReference type="EMBL" id="GAL07186.1"/>
    </source>
</evidence>
<keyword evidence="1" id="KW-1133">Transmembrane helix</keyword>